<accession>A0A3M7PWX5</accession>
<keyword evidence="8" id="KW-1185">Reference proteome</keyword>
<feature type="compositionally biased region" description="Basic and acidic residues" evidence="5">
    <location>
        <begin position="116"/>
        <end position="127"/>
    </location>
</feature>
<dbReference type="Proteomes" id="UP000276133">
    <property type="component" value="Unassembled WGS sequence"/>
</dbReference>
<dbReference type="EMBL" id="REGN01008442">
    <property type="protein sequence ID" value="RNA03570.1"/>
    <property type="molecule type" value="Genomic_DNA"/>
</dbReference>
<dbReference type="InterPro" id="IPR003894">
    <property type="entry name" value="TAFH_NHR1"/>
</dbReference>
<comment type="subcellular location">
    <subcellularLocation>
        <location evidence="1">Nucleus</location>
    </subcellularLocation>
</comment>
<dbReference type="Gene3D" id="6.10.250.230">
    <property type="match status" value="1"/>
</dbReference>
<organism evidence="7 8">
    <name type="scientific">Brachionus plicatilis</name>
    <name type="common">Marine rotifer</name>
    <name type="synonym">Brachionus muelleri</name>
    <dbReference type="NCBI Taxonomy" id="10195"/>
    <lineage>
        <taxon>Eukaryota</taxon>
        <taxon>Metazoa</taxon>
        <taxon>Spiralia</taxon>
        <taxon>Gnathifera</taxon>
        <taxon>Rotifera</taxon>
        <taxon>Eurotatoria</taxon>
        <taxon>Monogononta</taxon>
        <taxon>Pseudotrocha</taxon>
        <taxon>Ploima</taxon>
        <taxon>Brachionidae</taxon>
        <taxon>Brachionus</taxon>
    </lineage>
</organism>
<evidence type="ECO:0000256" key="5">
    <source>
        <dbReference type="SAM" id="MobiDB-lite"/>
    </source>
</evidence>
<gene>
    <name evidence="7" type="ORF">BpHYR1_036566</name>
</gene>
<feature type="compositionally biased region" description="Pro residues" evidence="5">
    <location>
        <begin position="354"/>
        <end position="369"/>
    </location>
</feature>
<evidence type="ECO:0000313" key="8">
    <source>
        <dbReference type="Proteomes" id="UP000276133"/>
    </source>
</evidence>
<dbReference type="FunFam" id="1.20.120.1110:FF:000001">
    <property type="entry name" value="RUNX1 translocation partner 1"/>
    <property type="match status" value="1"/>
</dbReference>
<dbReference type="Gene3D" id="6.10.140.2220">
    <property type="match status" value="1"/>
</dbReference>
<name>A0A3M7PWX5_BRAPC</name>
<dbReference type="OrthoDB" id="8872930at2759"/>
<dbReference type="GO" id="GO:0003714">
    <property type="term" value="F:transcription corepressor activity"/>
    <property type="evidence" value="ECO:0007669"/>
    <property type="project" value="InterPro"/>
</dbReference>
<dbReference type="Gene3D" id="1.20.120.1110">
    <property type="entry name" value="TAFH/NHR1 domain"/>
    <property type="match status" value="1"/>
</dbReference>
<feature type="compositionally biased region" description="Polar residues" evidence="5">
    <location>
        <begin position="338"/>
        <end position="351"/>
    </location>
</feature>
<comment type="caution">
    <text evidence="7">The sequence shown here is derived from an EMBL/GenBank/DDBJ whole genome shotgun (WGS) entry which is preliminary data.</text>
</comment>
<dbReference type="SMART" id="SM00549">
    <property type="entry name" value="TAFH"/>
    <property type="match status" value="1"/>
</dbReference>
<feature type="compositionally biased region" description="Polar residues" evidence="5">
    <location>
        <begin position="478"/>
        <end position="487"/>
    </location>
</feature>
<feature type="domain" description="TAFH" evidence="6">
    <location>
        <begin position="187"/>
        <end position="282"/>
    </location>
</feature>
<protein>
    <submittedName>
        <fullName evidence="7">CBFA2T1 isoform X3</fullName>
    </submittedName>
</protein>
<keyword evidence="3" id="KW-0804">Transcription</keyword>
<evidence type="ECO:0000313" key="7">
    <source>
        <dbReference type="EMBL" id="RNA03570.1"/>
    </source>
</evidence>
<feature type="region of interest" description="Disordered" evidence="5">
    <location>
        <begin position="473"/>
        <end position="522"/>
    </location>
</feature>
<evidence type="ECO:0000256" key="3">
    <source>
        <dbReference type="ARBA" id="ARBA00023163"/>
    </source>
</evidence>
<dbReference type="PRINTS" id="PR01875">
    <property type="entry name" value="ETOFAMILY"/>
</dbReference>
<dbReference type="SUPFAM" id="SSF158553">
    <property type="entry name" value="TAFH domain-like"/>
    <property type="match status" value="1"/>
</dbReference>
<dbReference type="GO" id="GO:0006351">
    <property type="term" value="P:DNA-templated transcription"/>
    <property type="evidence" value="ECO:0007669"/>
    <property type="project" value="InterPro"/>
</dbReference>
<dbReference type="Pfam" id="PF07531">
    <property type="entry name" value="TAFH"/>
    <property type="match status" value="1"/>
</dbReference>
<dbReference type="SUPFAM" id="SSF144232">
    <property type="entry name" value="HIT/MYND zinc finger-like"/>
    <property type="match status" value="1"/>
</dbReference>
<feature type="region of interest" description="Disordered" evidence="5">
    <location>
        <begin position="599"/>
        <end position="624"/>
    </location>
</feature>
<proteinExistence type="predicted"/>
<evidence type="ECO:0000259" key="6">
    <source>
        <dbReference type="PROSITE" id="PS51119"/>
    </source>
</evidence>
<evidence type="ECO:0000256" key="4">
    <source>
        <dbReference type="ARBA" id="ARBA00023242"/>
    </source>
</evidence>
<evidence type="ECO:0000256" key="2">
    <source>
        <dbReference type="ARBA" id="ARBA00023015"/>
    </source>
</evidence>
<feature type="region of interest" description="Disordered" evidence="5">
    <location>
        <begin position="113"/>
        <end position="138"/>
    </location>
</feature>
<dbReference type="STRING" id="10195.A0A3M7PWX5"/>
<dbReference type="GO" id="GO:0005634">
    <property type="term" value="C:nucleus"/>
    <property type="evidence" value="ECO:0007669"/>
    <property type="project" value="UniProtKB-SubCell"/>
</dbReference>
<keyword evidence="4" id="KW-0539">Nucleus</keyword>
<dbReference type="AlphaFoldDB" id="A0A3M7PWX5"/>
<dbReference type="PROSITE" id="PS51119">
    <property type="entry name" value="TAFH"/>
    <property type="match status" value="1"/>
</dbReference>
<reference evidence="7 8" key="1">
    <citation type="journal article" date="2018" name="Sci. Rep.">
        <title>Genomic signatures of local adaptation to the degree of environmental predictability in rotifers.</title>
        <authorList>
            <person name="Franch-Gras L."/>
            <person name="Hahn C."/>
            <person name="Garcia-Roger E.M."/>
            <person name="Carmona M.J."/>
            <person name="Serra M."/>
            <person name="Gomez A."/>
        </authorList>
    </citation>
    <scope>NUCLEOTIDE SEQUENCE [LARGE SCALE GENOMIC DNA]</scope>
    <source>
        <strain evidence="7">HYR1</strain>
    </source>
</reference>
<sequence length="624" mass="71596">MLGNSLNELSKFYNGNSLSHKPLRVSHLEKGENSSERICHSSGSSNLHHKNLNEKKIDMPCAKQSNDDNNTKVPSGHNFLNNSHQSKKILDTLNDKNMCHYIFQQHLNLKSQTPYEKVDSKPKDKSTIKASTSDQKHRENLYRTHSPYQYSHLLSKSSTEPTFQMKMPPPLHSNMPQLHSPPGSFGAKQLSKLKRFLTTLQQFAVDISPETGERVRGLVLNLVNSVISIEEFHSKLQEATNFPLRPFVIPFLRANLPLLQYELLNFTRLSKLNASDYLNQSVENYLFNECSPQNNPSPTHYSDTLNNKYKRKTPDNETIAPPPNKKMAQNLPLLYISSPNSHLSGPVQNQGLAAPPPIRPRPSPPHQHNPQFPIQPPPVGLLMPNQMNGKNSSKHEDHFLRGKDKNFNNYMKEFEQDFNEALNMDAVNIDFKNIDSMLNSIFEMVEKTQKILDTVQSKAQKLKKQKEFYENELKRVSEPTNGQVNTNESKKKSNEVISSKNDQRTSEHLGKDEKCDGHLKESNQDEENSEKCWNCGRRGVETCSKCTQTKFCSHFCKNKHFEVKHYKQFDLENVKSEKLDEKENDIGNDLLSDDILMEKQTKHSNEDEKDTKNCKAQNENKKDE</sequence>
<dbReference type="PANTHER" id="PTHR10379">
    <property type="entry name" value="MTG8 ETO EIGHT TWENTY ONE PROTEIN"/>
    <property type="match status" value="1"/>
</dbReference>
<feature type="compositionally biased region" description="Basic and acidic residues" evidence="5">
    <location>
        <begin position="501"/>
        <end position="522"/>
    </location>
</feature>
<dbReference type="PANTHER" id="PTHR10379:SF14">
    <property type="entry name" value="NERVY, ISOFORM D"/>
    <property type="match status" value="1"/>
</dbReference>
<dbReference type="InterPro" id="IPR013289">
    <property type="entry name" value="CBFA2T1/2/3"/>
</dbReference>
<dbReference type="InterPro" id="IPR037249">
    <property type="entry name" value="TAFH/NHR1_dom_sf"/>
</dbReference>
<feature type="region of interest" description="Disordered" evidence="5">
    <location>
        <begin position="338"/>
        <end position="369"/>
    </location>
</feature>
<keyword evidence="2" id="KW-0805">Transcription regulation</keyword>
<evidence type="ECO:0000256" key="1">
    <source>
        <dbReference type="ARBA" id="ARBA00004123"/>
    </source>
</evidence>